<sequence length="316" mass="36322">EAEAQFACFIIGHNIPLEASNHVTISFCRMFPDSKIAQTYASKRSKTTAIICHVLAPEIIEGAITAARSGPFTLCLDAISDTEKKLFLILINYCHTQTREIKVALFDVPVYNTDTTETLFECVNEVFKRFQIPWRNVVALLCDNTSVNVERHNSLKALIEKVLSADLFTLGCTGHLICVLQKQLAQSIDVGDIRMFYYLDKSVKRKHLLKEYLDLVGIKYSKILKHAPTRWLSLGRCTDRFLKMLPALHTFFASEEYSSDCISSAEEIIWSLSNAILNMYFFLLAVYHCISEWNNSIILKNREREREREREIKQHQ</sequence>
<name>H2ZYN8_LATCH</name>
<dbReference type="GeneTree" id="ENSGT01030000234766"/>
<dbReference type="AlphaFoldDB" id="H2ZYN8"/>
<dbReference type="InterPro" id="IPR012337">
    <property type="entry name" value="RNaseH-like_sf"/>
</dbReference>
<dbReference type="PANTHER" id="PTHR37162:SF10">
    <property type="entry name" value="DUF4371 DOMAIN-CONTAINING PROTEIN"/>
    <property type="match status" value="1"/>
</dbReference>
<dbReference type="InParanoid" id="H2ZYN8"/>
<organism evidence="1 2">
    <name type="scientific">Latimeria chalumnae</name>
    <name type="common">Coelacanth</name>
    <dbReference type="NCBI Taxonomy" id="7897"/>
    <lineage>
        <taxon>Eukaryota</taxon>
        <taxon>Metazoa</taxon>
        <taxon>Chordata</taxon>
        <taxon>Craniata</taxon>
        <taxon>Vertebrata</taxon>
        <taxon>Euteleostomi</taxon>
        <taxon>Coelacanthiformes</taxon>
        <taxon>Coelacanthidae</taxon>
        <taxon>Latimeria</taxon>
    </lineage>
</organism>
<accession>H2ZYN8</accession>
<evidence type="ECO:0000313" key="2">
    <source>
        <dbReference type="Proteomes" id="UP000008672"/>
    </source>
</evidence>
<protein>
    <recommendedName>
        <fullName evidence="3">DUF4371 domain-containing protein</fullName>
    </recommendedName>
</protein>
<dbReference type="Ensembl" id="ENSLACT00000002529.1">
    <property type="protein sequence ID" value="ENSLACP00000002509.1"/>
    <property type="gene ID" value="ENSLACG00000002240.1"/>
</dbReference>
<keyword evidence="2" id="KW-1185">Reference proteome</keyword>
<reference evidence="2" key="1">
    <citation type="submission" date="2011-08" db="EMBL/GenBank/DDBJ databases">
        <title>The draft genome of Latimeria chalumnae.</title>
        <authorList>
            <person name="Di Palma F."/>
            <person name="Alfoldi J."/>
            <person name="Johnson J."/>
            <person name="Berlin A."/>
            <person name="Gnerre S."/>
            <person name="Jaffe D."/>
            <person name="MacCallum I."/>
            <person name="Young S."/>
            <person name="Walker B.J."/>
            <person name="Lander E."/>
            <person name="Lindblad-Toh K."/>
        </authorList>
    </citation>
    <scope>NUCLEOTIDE SEQUENCE [LARGE SCALE GENOMIC DNA]</scope>
    <source>
        <strain evidence="2">Wild caught</strain>
    </source>
</reference>
<dbReference type="PANTHER" id="PTHR37162">
    <property type="entry name" value="HAT FAMILY DIMERISATION DOMAINCONTAINING PROTEIN-RELATED"/>
    <property type="match status" value="1"/>
</dbReference>
<dbReference type="SUPFAM" id="SSF53098">
    <property type="entry name" value="Ribonuclease H-like"/>
    <property type="match status" value="1"/>
</dbReference>
<evidence type="ECO:0008006" key="3">
    <source>
        <dbReference type="Google" id="ProtNLM"/>
    </source>
</evidence>
<proteinExistence type="predicted"/>
<evidence type="ECO:0000313" key="1">
    <source>
        <dbReference type="Ensembl" id="ENSLACP00000002509.1"/>
    </source>
</evidence>
<dbReference type="EMBL" id="AFYH01125679">
    <property type="status" value="NOT_ANNOTATED_CDS"/>
    <property type="molecule type" value="Genomic_DNA"/>
</dbReference>
<dbReference type="HOGENOM" id="CLU_013265_0_0_1"/>
<dbReference type="Proteomes" id="UP000008672">
    <property type="component" value="Unassembled WGS sequence"/>
</dbReference>
<reference evidence="1" key="3">
    <citation type="submission" date="2025-09" db="UniProtKB">
        <authorList>
            <consortium name="Ensembl"/>
        </authorList>
    </citation>
    <scope>IDENTIFICATION</scope>
</reference>
<dbReference type="eggNOG" id="ENOG502RX81">
    <property type="taxonomic scope" value="Eukaryota"/>
</dbReference>
<reference evidence="1" key="2">
    <citation type="submission" date="2025-08" db="UniProtKB">
        <authorList>
            <consortium name="Ensembl"/>
        </authorList>
    </citation>
    <scope>IDENTIFICATION</scope>
</reference>